<dbReference type="STRING" id="1166340.SAMN05192583_3409"/>
<protein>
    <submittedName>
        <fullName evidence="12">Sodium/proton antiporter, CPA1 family</fullName>
    </submittedName>
</protein>
<keyword evidence="4 10" id="KW-0812">Transmembrane</keyword>
<feature type="transmembrane region" description="Helical" evidence="10">
    <location>
        <begin position="38"/>
        <end position="58"/>
    </location>
</feature>
<feature type="transmembrane region" description="Helical" evidence="10">
    <location>
        <begin position="271"/>
        <end position="291"/>
    </location>
</feature>
<dbReference type="InterPro" id="IPR018422">
    <property type="entry name" value="Cation/H_exchanger_CPA1"/>
</dbReference>
<dbReference type="GO" id="GO:0015385">
    <property type="term" value="F:sodium:proton antiporter activity"/>
    <property type="evidence" value="ECO:0007669"/>
    <property type="project" value="InterPro"/>
</dbReference>
<keyword evidence="2" id="KW-0813">Transport</keyword>
<comment type="subcellular location">
    <subcellularLocation>
        <location evidence="1">Cell membrane</location>
        <topology evidence="1">Multi-pass membrane protein</topology>
    </subcellularLocation>
</comment>
<keyword evidence="6" id="KW-0915">Sodium</keyword>
<feature type="transmembrane region" description="Helical" evidence="10">
    <location>
        <begin position="214"/>
        <end position="235"/>
    </location>
</feature>
<evidence type="ECO:0000256" key="5">
    <source>
        <dbReference type="ARBA" id="ARBA00022989"/>
    </source>
</evidence>
<dbReference type="GO" id="GO:0015386">
    <property type="term" value="F:potassium:proton antiporter activity"/>
    <property type="evidence" value="ECO:0007669"/>
    <property type="project" value="TreeGrafter"/>
</dbReference>
<feature type="transmembrane region" description="Helical" evidence="10">
    <location>
        <begin position="93"/>
        <end position="114"/>
    </location>
</feature>
<accession>A0A1H8IW59</accession>
<dbReference type="AlphaFoldDB" id="A0A1H8IW59"/>
<keyword evidence="5 10" id="KW-1133">Transmembrane helix</keyword>
<feature type="transmembrane region" description="Helical" evidence="10">
    <location>
        <begin position="186"/>
        <end position="207"/>
    </location>
</feature>
<keyword evidence="8 10" id="KW-0472">Membrane</keyword>
<keyword evidence="3" id="KW-1003">Cell membrane</keyword>
<feature type="domain" description="Cation/H+ exchanger transmembrane" evidence="11">
    <location>
        <begin position="21"/>
        <end position="405"/>
    </location>
</feature>
<dbReference type="EMBL" id="FOCF01000011">
    <property type="protein sequence ID" value="SEN72681.1"/>
    <property type="molecule type" value="Genomic_DNA"/>
</dbReference>
<evidence type="ECO:0000313" key="13">
    <source>
        <dbReference type="Proteomes" id="UP000199206"/>
    </source>
</evidence>
<keyword evidence="13" id="KW-1185">Reference proteome</keyword>
<feature type="transmembrane region" description="Helical" evidence="10">
    <location>
        <begin position="241"/>
        <end position="259"/>
    </location>
</feature>
<evidence type="ECO:0000256" key="6">
    <source>
        <dbReference type="ARBA" id="ARBA00023053"/>
    </source>
</evidence>
<dbReference type="GO" id="GO:0005886">
    <property type="term" value="C:plasma membrane"/>
    <property type="evidence" value="ECO:0007669"/>
    <property type="project" value="UniProtKB-SubCell"/>
</dbReference>
<feature type="transmembrane region" description="Helical" evidence="10">
    <location>
        <begin position="354"/>
        <end position="372"/>
    </location>
</feature>
<evidence type="ECO:0000256" key="10">
    <source>
        <dbReference type="SAM" id="Phobius"/>
    </source>
</evidence>
<evidence type="ECO:0000256" key="4">
    <source>
        <dbReference type="ARBA" id="ARBA00022692"/>
    </source>
</evidence>
<evidence type="ECO:0000256" key="3">
    <source>
        <dbReference type="ARBA" id="ARBA00022475"/>
    </source>
</evidence>
<dbReference type="PANTHER" id="PTHR10110:SF86">
    <property type="entry name" value="SODIUM_HYDROGEN EXCHANGER 7"/>
    <property type="match status" value="1"/>
</dbReference>
<dbReference type="PANTHER" id="PTHR10110">
    <property type="entry name" value="SODIUM/HYDROGEN EXCHANGER"/>
    <property type="match status" value="1"/>
</dbReference>
<keyword evidence="9" id="KW-0739">Sodium transport</keyword>
<feature type="transmembrane region" description="Helical" evidence="10">
    <location>
        <begin position="311"/>
        <end position="333"/>
    </location>
</feature>
<keyword evidence="7" id="KW-0406">Ion transport</keyword>
<name>A0A1H8IW59_9SPHN</name>
<dbReference type="Proteomes" id="UP000199206">
    <property type="component" value="Unassembled WGS sequence"/>
</dbReference>
<evidence type="ECO:0000256" key="2">
    <source>
        <dbReference type="ARBA" id="ARBA00022448"/>
    </source>
</evidence>
<evidence type="ECO:0000259" key="11">
    <source>
        <dbReference type="Pfam" id="PF00999"/>
    </source>
</evidence>
<evidence type="ECO:0000256" key="9">
    <source>
        <dbReference type="ARBA" id="ARBA00023201"/>
    </source>
</evidence>
<proteinExistence type="predicted"/>
<dbReference type="GO" id="GO:0098719">
    <property type="term" value="P:sodium ion import across plasma membrane"/>
    <property type="evidence" value="ECO:0007669"/>
    <property type="project" value="TreeGrafter"/>
</dbReference>
<dbReference type="Gene3D" id="6.10.140.1330">
    <property type="match status" value="1"/>
</dbReference>
<feature type="transmembrane region" description="Helical" evidence="10">
    <location>
        <begin position="120"/>
        <end position="141"/>
    </location>
</feature>
<gene>
    <name evidence="12" type="ORF">SAMN05192583_3409</name>
</gene>
<evidence type="ECO:0000256" key="1">
    <source>
        <dbReference type="ARBA" id="ARBA00004651"/>
    </source>
</evidence>
<dbReference type="InterPro" id="IPR006153">
    <property type="entry name" value="Cation/H_exchanger_TM"/>
</dbReference>
<feature type="transmembrane region" description="Helical" evidence="10">
    <location>
        <begin position="12"/>
        <end position="31"/>
    </location>
</feature>
<organism evidence="12 13">
    <name type="scientific">Sphingomonas gellani</name>
    <dbReference type="NCBI Taxonomy" id="1166340"/>
    <lineage>
        <taxon>Bacteria</taxon>
        <taxon>Pseudomonadati</taxon>
        <taxon>Pseudomonadota</taxon>
        <taxon>Alphaproteobacteria</taxon>
        <taxon>Sphingomonadales</taxon>
        <taxon>Sphingomonadaceae</taxon>
        <taxon>Sphingomonas</taxon>
    </lineage>
</organism>
<sequence>MIHPHDGTRTLTFFEILLGLLLVAIVLLQVARRLGLPYPSMLALAGVGVAFLPGIPPIHIDPDTALALFIAPVLLDAAYDYPLDAASRLWRPLTILVLGAVLVTAATIAGIGWWFANLPIAAAIALGAIVAPPDAAAATAVANSVSLPRRTVAVLKGESLLNDATALLLFNGALAVQTADGSNGEIALHLALAVPGGLLLGVASGWLLQRVNRFVAGTLGGNILQFVGAFVVWLVAEHLELSAVLAVVASGVTIARSAHRDTSPRVRVHSFAVWTTVVFLLNVVAFLLMGMQARVILGRLPASELPGQLGIVGLVVAGVVIARMLVVMAWNVASRRWAWVRGSLEPPTVSQGVLVGWAGMRGLLSLATAFALPPNFPQRDMVVLAAFAVVLATLVFQGLTLAPLIRLLKLDRLEDPEEEVAEARRRLTDTALTRLKDFPDAKALHATFSAKQRADDDPDCAEWLDRQRDAMLAVVDAQRHELDRLRRDETIGTEVFYQLQEELDWRALTLVPEEEKRIEEA</sequence>
<evidence type="ECO:0000313" key="12">
    <source>
        <dbReference type="EMBL" id="SEN72681.1"/>
    </source>
</evidence>
<reference evidence="13" key="1">
    <citation type="submission" date="2016-10" db="EMBL/GenBank/DDBJ databases">
        <authorList>
            <person name="Varghese N."/>
            <person name="Submissions S."/>
        </authorList>
    </citation>
    <scope>NUCLEOTIDE SEQUENCE [LARGE SCALE GENOMIC DNA]</scope>
    <source>
        <strain evidence="13">S6-262</strain>
    </source>
</reference>
<evidence type="ECO:0000256" key="7">
    <source>
        <dbReference type="ARBA" id="ARBA00023065"/>
    </source>
</evidence>
<dbReference type="Pfam" id="PF00999">
    <property type="entry name" value="Na_H_Exchanger"/>
    <property type="match status" value="1"/>
</dbReference>
<evidence type="ECO:0000256" key="8">
    <source>
        <dbReference type="ARBA" id="ARBA00023136"/>
    </source>
</evidence>
<dbReference type="GO" id="GO:0051453">
    <property type="term" value="P:regulation of intracellular pH"/>
    <property type="evidence" value="ECO:0007669"/>
    <property type="project" value="TreeGrafter"/>
</dbReference>
<feature type="transmembrane region" description="Helical" evidence="10">
    <location>
        <begin position="384"/>
        <end position="405"/>
    </location>
</feature>